<accession>A0AAX4J9I9</accession>
<evidence type="ECO:0000313" key="7">
    <source>
        <dbReference type="Proteomes" id="UP001334084"/>
    </source>
</evidence>
<dbReference type="EMBL" id="CP142727">
    <property type="protein sequence ID" value="WUR02573.1"/>
    <property type="molecule type" value="Genomic_DNA"/>
</dbReference>
<dbReference type="InterPro" id="IPR001841">
    <property type="entry name" value="Znf_RING"/>
</dbReference>
<proteinExistence type="predicted"/>
<dbReference type="Gene3D" id="3.30.40.10">
    <property type="entry name" value="Zinc/RING finger domain, C3HC4 (zinc finger)"/>
    <property type="match status" value="1"/>
</dbReference>
<dbReference type="AlphaFoldDB" id="A0AAX4J9I9"/>
<dbReference type="GO" id="GO:0008270">
    <property type="term" value="F:zinc ion binding"/>
    <property type="evidence" value="ECO:0007669"/>
    <property type="project" value="UniProtKB-KW"/>
</dbReference>
<sequence length="180" mass="21120">MIFNSNKVVLKSRDTDCCICLSYPKNSLITDCNHVFCKECLMEMIEFSKKCPICSIEFKNVFKVKLILLNEIRDTICFKKLVSCKNANYFDFPYLAVYYEESFEFTVNKLIYQAWDGQPYFLSENIVKKIKKENKEAPSLIFGMIRKITPKIIKKYKNLTCLSPHLHDDSVIYIVEIETS</sequence>
<evidence type="ECO:0000256" key="2">
    <source>
        <dbReference type="ARBA" id="ARBA00022771"/>
    </source>
</evidence>
<dbReference type="InterPro" id="IPR013083">
    <property type="entry name" value="Znf_RING/FYVE/PHD"/>
</dbReference>
<keyword evidence="2 4" id="KW-0863">Zinc-finger</keyword>
<keyword evidence="3" id="KW-0862">Zinc</keyword>
<dbReference type="KEGG" id="vnx:VNE69_02100"/>
<dbReference type="RefSeq" id="XP_065328718.1">
    <property type="nucleotide sequence ID" value="XM_065472646.1"/>
</dbReference>
<dbReference type="InterPro" id="IPR017907">
    <property type="entry name" value="Znf_RING_CS"/>
</dbReference>
<dbReference type="GeneID" id="90540390"/>
<feature type="domain" description="RING-type" evidence="5">
    <location>
        <begin position="17"/>
        <end position="55"/>
    </location>
</feature>
<evidence type="ECO:0000313" key="6">
    <source>
        <dbReference type="EMBL" id="WUR02573.1"/>
    </source>
</evidence>
<evidence type="ECO:0000256" key="4">
    <source>
        <dbReference type="PROSITE-ProRule" id="PRU00175"/>
    </source>
</evidence>
<protein>
    <submittedName>
        <fullName evidence="6">RING finger protein</fullName>
    </submittedName>
</protein>
<dbReference type="Proteomes" id="UP001334084">
    <property type="component" value="Chromosome 2"/>
</dbReference>
<dbReference type="PROSITE" id="PS00518">
    <property type="entry name" value="ZF_RING_1"/>
    <property type="match status" value="1"/>
</dbReference>
<keyword evidence="1" id="KW-0479">Metal-binding</keyword>
<keyword evidence="7" id="KW-1185">Reference proteome</keyword>
<reference evidence="6" key="1">
    <citation type="journal article" date="2024" name="BMC Genomics">
        <title>Functional annotation of a divergent genome using sequence and structure-based similarity.</title>
        <authorList>
            <person name="Svedberg D."/>
            <person name="Winiger R.R."/>
            <person name="Berg A."/>
            <person name="Sharma H."/>
            <person name="Tellgren-Roth C."/>
            <person name="Debrunner-Vossbrinck B.A."/>
            <person name="Vossbrinck C.R."/>
            <person name="Barandun J."/>
        </authorList>
    </citation>
    <scope>NUCLEOTIDE SEQUENCE</scope>
    <source>
        <strain evidence="6">Illinois isolate</strain>
    </source>
</reference>
<gene>
    <name evidence="6" type="ORF">VNE69_02100</name>
</gene>
<evidence type="ECO:0000256" key="1">
    <source>
        <dbReference type="ARBA" id="ARBA00022723"/>
    </source>
</evidence>
<organism evidence="6 7">
    <name type="scientific">Vairimorpha necatrix</name>
    <dbReference type="NCBI Taxonomy" id="6039"/>
    <lineage>
        <taxon>Eukaryota</taxon>
        <taxon>Fungi</taxon>
        <taxon>Fungi incertae sedis</taxon>
        <taxon>Microsporidia</taxon>
        <taxon>Nosematidae</taxon>
        <taxon>Vairimorpha</taxon>
    </lineage>
</organism>
<name>A0AAX4J9I9_9MICR</name>
<evidence type="ECO:0000259" key="5">
    <source>
        <dbReference type="PROSITE" id="PS50089"/>
    </source>
</evidence>
<dbReference type="PROSITE" id="PS50089">
    <property type="entry name" value="ZF_RING_2"/>
    <property type="match status" value="1"/>
</dbReference>
<dbReference type="Pfam" id="PF13920">
    <property type="entry name" value="zf-C3HC4_3"/>
    <property type="match status" value="1"/>
</dbReference>
<dbReference type="SUPFAM" id="SSF57850">
    <property type="entry name" value="RING/U-box"/>
    <property type="match status" value="1"/>
</dbReference>
<evidence type="ECO:0000256" key="3">
    <source>
        <dbReference type="ARBA" id="ARBA00022833"/>
    </source>
</evidence>
<dbReference type="SMART" id="SM00184">
    <property type="entry name" value="RING"/>
    <property type="match status" value="1"/>
</dbReference>